<feature type="domain" description="NAD-dependent epimerase/dehydratase" evidence="1">
    <location>
        <begin position="5"/>
        <end position="170"/>
    </location>
</feature>
<protein>
    <submittedName>
        <fullName evidence="2">NAD-dependent epimerase/dehydratase family protein</fullName>
    </submittedName>
</protein>
<dbReference type="RefSeq" id="WP_162468111.1">
    <property type="nucleotide sequence ID" value="NZ_VJZD01000011.1"/>
</dbReference>
<name>A0A5N8V628_9ACTN</name>
<dbReference type="InterPro" id="IPR051783">
    <property type="entry name" value="NAD(P)-dependent_oxidoreduct"/>
</dbReference>
<dbReference type="EMBL" id="VJZD01000011">
    <property type="protein sequence ID" value="MPY30617.1"/>
    <property type="molecule type" value="Genomic_DNA"/>
</dbReference>
<dbReference type="Pfam" id="PF01370">
    <property type="entry name" value="Epimerase"/>
    <property type="match status" value="1"/>
</dbReference>
<dbReference type="Proteomes" id="UP000325849">
    <property type="component" value="Unassembled WGS sequence"/>
</dbReference>
<dbReference type="GO" id="GO:0004029">
    <property type="term" value="F:aldehyde dehydrogenase (NAD+) activity"/>
    <property type="evidence" value="ECO:0007669"/>
    <property type="project" value="TreeGrafter"/>
</dbReference>
<dbReference type="InterPro" id="IPR001509">
    <property type="entry name" value="Epimerase_deHydtase"/>
</dbReference>
<dbReference type="InterPro" id="IPR036291">
    <property type="entry name" value="NAD(P)-bd_dom_sf"/>
</dbReference>
<proteinExistence type="predicted"/>
<evidence type="ECO:0000313" key="3">
    <source>
        <dbReference type="Proteomes" id="UP000325849"/>
    </source>
</evidence>
<sequence>MSPTVLITGAAGFVGHHVADEARRLGVDLRLMLHRRPLPGPVGQPPPGARAPMTFEADLAEPGSLRGVCAGVDVLLHCAARIGGSPQDNERVNARGTRALVDEARRAGVSRIVQVSTASVYGRGTYRRARPQDLARNPQSPTSATRAVAEDAVLAADGIVLRPHLVHGPGDTWFVPGLSGLLRALPGTVEGWPARLSAVSVHDLARLTVLTGLAPRRNLTASVYHVAPVEPVTVRDLLRAVADCAGLPWPERDLTVHQARNLLHGEPRLRHALDMLVTDHWFDGGPLRSDLAAAPGPDFAESFSRYAPWYRTVLGGARSRGA</sequence>
<dbReference type="GO" id="GO:0005737">
    <property type="term" value="C:cytoplasm"/>
    <property type="evidence" value="ECO:0007669"/>
    <property type="project" value="TreeGrafter"/>
</dbReference>
<organism evidence="2 3">
    <name type="scientific">Streptomyces adustus</name>
    <dbReference type="NCBI Taxonomy" id="1609272"/>
    <lineage>
        <taxon>Bacteria</taxon>
        <taxon>Bacillati</taxon>
        <taxon>Actinomycetota</taxon>
        <taxon>Actinomycetes</taxon>
        <taxon>Kitasatosporales</taxon>
        <taxon>Streptomycetaceae</taxon>
        <taxon>Streptomyces</taxon>
    </lineage>
</organism>
<dbReference type="Gene3D" id="3.40.50.720">
    <property type="entry name" value="NAD(P)-binding Rossmann-like Domain"/>
    <property type="match status" value="1"/>
</dbReference>
<keyword evidence="3" id="KW-1185">Reference proteome</keyword>
<evidence type="ECO:0000313" key="2">
    <source>
        <dbReference type="EMBL" id="MPY30617.1"/>
    </source>
</evidence>
<dbReference type="SUPFAM" id="SSF51735">
    <property type="entry name" value="NAD(P)-binding Rossmann-fold domains"/>
    <property type="match status" value="1"/>
</dbReference>
<accession>A0A5N8V628</accession>
<dbReference type="AlphaFoldDB" id="A0A5N8V628"/>
<comment type="caution">
    <text evidence="2">The sequence shown here is derived from an EMBL/GenBank/DDBJ whole genome shotgun (WGS) entry which is preliminary data.</text>
</comment>
<dbReference type="PANTHER" id="PTHR48079:SF6">
    <property type="entry name" value="NAD(P)-BINDING DOMAIN-CONTAINING PROTEIN-RELATED"/>
    <property type="match status" value="1"/>
</dbReference>
<gene>
    <name evidence="2" type="ORF">FNH09_04620</name>
</gene>
<dbReference type="PANTHER" id="PTHR48079">
    <property type="entry name" value="PROTEIN YEEZ"/>
    <property type="match status" value="1"/>
</dbReference>
<reference evidence="2 3" key="1">
    <citation type="submission" date="2019-07" db="EMBL/GenBank/DDBJ databases">
        <title>New species of Amycolatopsis and Streptomyces.</title>
        <authorList>
            <person name="Duangmal K."/>
            <person name="Teo W.F.A."/>
            <person name="Lipun K."/>
        </authorList>
    </citation>
    <scope>NUCLEOTIDE SEQUENCE [LARGE SCALE GENOMIC DNA]</scope>
    <source>
        <strain evidence="2 3">NBRC 109810</strain>
    </source>
</reference>
<evidence type="ECO:0000259" key="1">
    <source>
        <dbReference type="Pfam" id="PF01370"/>
    </source>
</evidence>